<accession>A0A0L0P349</accession>
<evidence type="ECO:0000313" key="2">
    <source>
        <dbReference type="Proteomes" id="UP000037122"/>
    </source>
</evidence>
<protein>
    <submittedName>
        <fullName evidence="1">Uncharacterized protein</fullName>
    </submittedName>
</protein>
<dbReference type="AlphaFoldDB" id="A0A0L0P349"/>
<dbReference type="Proteomes" id="UP000037122">
    <property type="component" value="Unassembled WGS sequence"/>
</dbReference>
<dbReference type="EMBL" id="LGST01000018">
    <property type="protein sequence ID" value="KNE00645.1"/>
    <property type="molecule type" value="Genomic_DNA"/>
</dbReference>
<comment type="caution">
    <text evidence="1">The sequence shown here is derived from an EMBL/GenBank/DDBJ whole genome shotgun (WGS) entry which is preliminary data.</text>
</comment>
<sequence length="204" mass="22269">MQRCGCSEQIKKRSYDTNMMTIFDVHLKSSYYLDCRSDNMHAVWNLQLEEQHPKNLGVLNVSIHVRVPEQSLVTIAPKELLGSQVLVFVLSGPLFIGEVSQMLSVLAVLQFHTSDRNGSQKNSWNSNEVSDLGPQLGDALRVVNFLSILFLEGLTSGLVGNESVVLDVFGHMAVAVAVGVEPDECAVDQSAEHSEGGVEGEIVS</sequence>
<organism evidence="1 2">
    <name type="scientific">Candidozyma auris</name>
    <name type="common">Yeast</name>
    <name type="synonym">Candida auris</name>
    <dbReference type="NCBI Taxonomy" id="498019"/>
    <lineage>
        <taxon>Eukaryota</taxon>
        <taxon>Fungi</taxon>
        <taxon>Dikarya</taxon>
        <taxon>Ascomycota</taxon>
        <taxon>Saccharomycotina</taxon>
        <taxon>Pichiomycetes</taxon>
        <taxon>Metschnikowiaceae</taxon>
        <taxon>Candidozyma</taxon>
    </lineage>
</organism>
<reference evidence="2" key="1">
    <citation type="journal article" date="2015" name="BMC Genomics">
        <title>Draft genome of a commonly misdiagnosed multidrug resistant pathogen Candida auris.</title>
        <authorList>
            <person name="Chatterjee S."/>
            <person name="Alampalli S.V."/>
            <person name="Nageshan R.K."/>
            <person name="Chettiar S.T."/>
            <person name="Joshi S."/>
            <person name="Tatu U.S."/>
        </authorList>
    </citation>
    <scope>NUCLEOTIDE SEQUENCE [LARGE SCALE GENOMIC DNA]</scope>
    <source>
        <strain evidence="2">6684</strain>
    </source>
</reference>
<name>A0A0L0P349_CANAR</name>
<evidence type="ECO:0000313" key="1">
    <source>
        <dbReference type="EMBL" id="KNE00645.1"/>
    </source>
</evidence>
<gene>
    <name evidence="1" type="ORF">QG37_02682</name>
</gene>
<dbReference type="VEuPathDB" id="FungiDB:QG37_02682"/>
<proteinExistence type="predicted"/>